<keyword evidence="10" id="KW-0548">Nucleotidyltransferase</keyword>
<feature type="domain" description="MobA-like NTP transferase" evidence="9">
    <location>
        <begin position="9"/>
        <end position="172"/>
    </location>
</feature>
<keyword evidence="3 8" id="KW-0479">Metal-binding</keyword>
<dbReference type="GO" id="GO:0061603">
    <property type="term" value="F:molybdenum cofactor guanylyltransferase activity"/>
    <property type="evidence" value="ECO:0007669"/>
    <property type="project" value="UniProtKB-EC"/>
</dbReference>
<feature type="binding site" evidence="8">
    <location>
        <position position="109"/>
    </location>
    <ligand>
        <name>GTP</name>
        <dbReference type="ChEBI" id="CHEBI:37565"/>
    </ligand>
</feature>
<comment type="similarity">
    <text evidence="8">Belongs to the MobA family.</text>
</comment>
<dbReference type="Gene3D" id="3.90.550.10">
    <property type="entry name" value="Spore Coat Polysaccharide Biosynthesis Protein SpsA, Chain A"/>
    <property type="match status" value="1"/>
</dbReference>
<comment type="caution">
    <text evidence="10">The sequence shown here is derived from an EMBL/GenBank/DDBJ whole genome shotgun (WGS) entry which is preliminary data.</text>
</comment>
<evidence type="ECO:0000259" key="9">
    <source>
        <dbReference type="Pfam" id="PF12804"/>
    </source>
</evidence>
<dbReference type="CDD" id="cd02503">
    <property type="entry name" value="MobA"/>
    <property type="match status" value="1"/>
</dbReference>
<evidence type="ECO:0000256" key="2">
    <source>
        <dbReference type="ARBA" id="ARBA00022679"/>
    </source>
</evidence>
<keyword evidence="5 8" id="KW-0460">Magnesium</keyword>
<comment type="catalytic activity">
    <reaction evidence="8">
        <text>Mo-molybdopterin + GTP + H(+) = Mo-molybdopterin guanine dinucleotide + diphosphate</text>
        <dbReference type="Rhea" id="RHEA:34243"/>
        <dbReference type="ChEBI" id="CHEBI:15378"/>
        <dbReference type="ChEBI" id="CHEBI:33019"/>
        <dbReference type="ChEBI" id="CHEBI:37565"/>
        <dbReference type="ChEBI" id="CHEBI:71302"/>
        <dbReference type="ChEBI" id="CHEBI:71310"/>
        <dbReference type="EC" id="2.7.7.77"/>
    </reaction>
</comment>
<comment type="cofactor">
    <cofactor evidence="8">
        <name>Mg(2+)</name>
        <dbReference type="ChEBI" id="CHEBI:18420"/>
    </cofactor>
</comment>
<dbReference type="Pfam" id="PF12804">
    <property type="entry name" value="NTP_transf_3"/>
    <property type="match status" value="1"/>
</dbReference>
<keyword evidence="6 8" id="KW-0342">GTP-binding</keyword>
<evidence type="ECO:0000256" key="8">
    <source>
        <dbReference type="HAMAP-Rule" id="MF_00316"/>
    </source>
</evidence>
<comment type="domain">
    <text evidence="8">The N-terminal domain determines nucleotide recognition and specific binding, while the C-terminal domain determines the specific binding to the target protein.</text>
</comment>
<evidence type="ECO:0000256" key="7">
    <source>
        <dbReference type="ARBA" id="ARBA00023150"/>
    </source>
</evidence>
<dbReference type="InterPro" id="IPR013482">
    <property type="entry name" value="Molybde_CF_guanTrfase"/>
</dbReference>
<comment type="subunit">
    <text evidence="8">Monomer.</text>
</comment>
<evidence type="ECO:0000256" key="3">
    <source>
        <dbReference type="ARBA" id="ARBA00022723"/>
    </source>
</evidence>
<gene>
    <name evidence="8 10" type="primary">mobA</name>
    <name evidence="10" type="ORF">LMG32289_00181</name>
</gene>
<dbReference type="NCBIfam" id="TIGR02665">
    <property type="entry name" value="molyb_mobA"/>
    <property type="match status" value="1"/>
</dbReference>
<feature type="binding site" evidence="8">
    <location>
        <position position="25"/>
    </location>
    <ligand>
        <name>GTP</name>
        <dbReference type="ChEBI" id="CHEBI:37565"/>
    </ligand>
</feature>
<evidence type="ECO:0000256" key="5">
    <source>
        <dbReference type="ARBA" id="ARBA00022842"/>
    </source>
</evidence>
<feature type="binding site" evidence="8">
    <location>
        <position position="71"/>
    </location>
    <ligand>
        <name>GTP</name>
        <dbReference type="ChEBI" id="CHEBI:37565"/>
    </ligand>
</feature>
<evidence type="ECO:0000256" key="4">
    <source>
        <dbReference type="ARBA" id="ARBA00022741"/>
    </source>
</evidence>
<comment type="function">
    <text evidence="8">Transfers a GMP moiety from GTP to Mo-molybdopterin (Mo-MPT) cofactor (Moco or molybdenum cofactor) to form Mo-molybdopterin guanine dinucleotide (Mo-MGD) cofactor.</text>
</comment>
<name>A0ABM8W991_9BURK</name>
<feature type="binding site" evidence="8">
    <location>
        <begin position="12"/>
        <end position="14"/>
    </location>
    <ligand>
        <name>GTP</name>
        <dbReference type="ChEBI" id="CHEBI:37565"/>
    </ligand>
</feature>
<dbReference type="InterPro" id="IPR025877">
    <property type="entry name" value="MobA-like_NTP_Trfase"/>
</dbReference>
<dbReference type="Proteomes" id="UP000706525">
    <property type="component" value="Unassembled WGS sequence"/>
</dbReference>
<dbReference type="InterPro" id="IPR029044">
    <property type="entry name" value="Nucleotide-diphossugar_trans"/>
</dbReference>
<reference evidence="10 11" key="1">
    <citation type="submission" date="2021-08" db="EMBL/GenBank/DDBJ databases">
        <authorList>
            <person name="Peeters C."/>
        </authorList>
    </citation>
    <scope>NUCLEOTIDE SEQUENCE [LARGE SCALE GENOMIC DNA]</scope>
    <source>
        <strain evidence="10 11">LMG 32289</strain>
    </source>
</reference>
<keyword evidence="7 8" id="KW-0501">Molybdenum cofactor biosynthesis</keyword>
<organism evidence="10 11">
    <name type="scientific">Cupriavidus pampae</name>
    <dbReference type="NCBI Taxonomy" id="659251"/>
    <lineage>
        <taxon>Bacteria</taxon>
        <taxon>Pseudomonadati</taxon>
        <taxon>Pseudomonadota</taxon>
        <taxon>Betaproteobacteria</taxon>
        <taxon>Burkholderiales</taxon>
        <taxon>Burkholderiaceae</taxon>
        <taxon>Cupriavidus</taxon>
    </lineage>
</organism>
<keyword evidence="2 8" id="KW-0808">Transferase</keyword>
<feature type="binding site" evidence="8">
    <location>
        <position position="53"/>
    </location>
    <ligand>
        <name>GTP</name>
        <dbReference type="ChEBI" id="CHEBI:37565"/>
    </ligand>
</feature>
<dbReference type="HAMAP" id="MF_00316">
    <property type="entry name" value="MobA"/>
    <property type="match status" value="1"/>
</dbReference>
<keyword evidence="11" id="KW-1185">Reference proteome</keyword>
<protein>
    <recommendedName>
        <fullName evidence="8">Molybdenum cofactor guanylyltransferase</fullName>
        <shortName evidence="8">MoCo guanylyltransferase</shortName>
        <ecNumber evidence="8">2.7.7.77</ecNumber>
    </recommendedName>
    <alternativeName>
        <fullName evidence="8">GTP:molybdopterin guanylyltransferase</fullName>
    </alternativeName>
    <alternativeName>
        <fullName evidence="8">Mo-MPT guanylyltransferase</fullName>
    </alternativeName>
    <alternativeName>
        <fullName evidence="8">Molybdopterin guanylyltransferase</fullName>
    </alternativeName>
    <alternativeName>
        <fullName evidence="8">Molybdopterin-guanine dinucleotide synthase</fullName>
        <shortName evidence="8">MGD synthase</shortName>
    </alternativeName>
</protein>
<sequence length="207" mass="22036">MIERSHITGLILAGGRGSRMGGIDKGLQPLNGVPMALHTLHRLAPQTGAQLINANRNLDTYAAFGVPVVSDDTGGGEAGTEVRFDGPLAGLLAGLARCETAWLVMSPCDTPFLPVDLVARLAQAVDAAQAEIAMPVTIRDDGRRQPQPTFCLVPASARGSLCDYLDRGGRKVETWMASHRLVEVPFDDAAAFANINTLDELRAHEAR</sequence>
<keyword evidence="1 8" id="KW-0963">Cytoplasm</keyword>
<proteinExistence type="inferred from homology"/>
<dbReference type="RefSeq" id="WP_223980698.1">
    <property type="nucleotide sequence ID" value="NZ_CAJZAG010000001.1"/>
</dbReference>
<evidence type="ECO:0000256" key="1">
    <source>
        <dbReference type="ARBA" id="ARBA00022490"/>
    </source>
</evidence>
<evidence type="ECO:0000313" key="11">
    <source>
        <dbReference type="Proteomes" id="UP000706525"/>
    </source>
</evidence>
<dbReference type="EMBL" id="CAJZAG010000001">
    <property type="protein sequence ID" value="CAG9163769.1"/>
    <property type="molecule type" value="Genomic_DNA"/>
</dbReference>
<comment type="subcellular location">
    <subcellularLocation>
        <location evidence="8">Cytoplasm</location>
    </subcellularLocation>
</comment>
<dbReference type="PANTHER" id="PTHR19136:SF81">
    <property type="entry name" value="MOLYBDENUM COFACTOR GUANYLYLTRANSFERASE"/>
    <property type="match status" value="1"/>
</dbReference>
<dbReference type="EC" id="2.7.7.77" evidence="8"/>
<feature type="binding site" evidence="8">
    <location>
        <position position="109"/>
    </location>
    <ligand>
        <name>Mg(2+)</name>
        <dbReference type="ChEBI" id="CHEBI:18420"/>
    </ligand>
</feature>
<dbReference type="PANTHER" id="PTHR19136">
    <property type="entry name" value="MOLYBDENUM COFACTOR GUANYLYLTRANSFERASE"/>
    <property type="match status" value="1"/>
</dbReference>
<evidence type="ECO:0000313" key="10">
    <source>
        <dbReference type="EMBL" id="CAG9163769.1"/>
    </source>
</evidence>
<evidence type="ECO:0000256" key="6">
    <source>
        <dbReference type="ARBA" id="ARBA00023134"/>
    </source>
</evidence>
<dbReference type="SUPFAM" id="SSF53448">
    <property type="entry name" value="Nucleotide-diphospho-sugar transferases"/>
    <property type="match status" value="1"/>
</dbReference>
<accession>A0ABM8W991</accession>
<keyword evidence="4 8" id="KW-0547">Nucleotide-binding</keyword>